<protein>
    <recommendedName>
        <fullName evidence="5">Bulb-type lectin domain-containing protein</fullName>
    </recommendedName>
</protein>
<dbReference type="EMBL" id="JAPFFK010000003">
    <property type="protein sequence ID" value="KAJ6770512.1"/>
    <property type="molecule type" value="Genomic_DNA"/>
</dbReference>
<dbReference type="PANTHER" id="PTHR32444">
    <property type="entry name" value="BULB-TYPE LECTIN DOMAIN-CONTAINING PROTEIN"/>
    <property type="match status" value="1"/>
</dbReference>
<dbReference type="InterPro" id="IPR036426">
    <property type="entry name" value="Bulb-type_lectin_dom_sf"/>
</dbReference>
<dbReference type="SMART" id="SM00108">
    <property type="entry name" value="B_lectin"/>
    <property type="match status" value="1"/>
</dbReference>
<reference evidence="6" key="1">
    <citation type="submission" date="2022-11" db="EMBL/GenBank/DDBJ databases">
        <authorList>
            <person name="Hyden B.L."/>
            <person name="Feng K."/>
            <person name="Yates T."/>
            <person name="Jawdy S."/>
            <person name="Smart L.B."/>
            <person name="Muchero W."/>
        </authorList>
    </citation>
    <scope>NUCLEOTIDE SEQUENCE</scope>
    <source>
        <tissue evidence="6">Shoot tip</tissue>
    </source>
</reference>
<dbReference type="InterPro" id="IPR001480">
    <property type="entry name" value="Bulb-type_lectin_dom"/>
</dbReference>
<accession>A0A9Q0WNX2</accession>
<sequence>MDYISALVLRFSLLLIVETAMAIDTINTTQSIRDGQTLISADGTYVLGYFNPGISKSRYLGIWFGVSVVTPVWVANREAPLNDSSGVLRLTEKGTLVLLNSSGNIIWSTNTSRSPARNPVAQLLDSGNLVVREAGMEQNNRNGLVVDILEVT</sequence>
<name>A0A9Q0WNX2_SALPP</name>
<dbReference type="PANTHER" id="PTHR32444:SF183">
    <property type="entry name" value="APPLE DOMAIN-CONTAINING PROTEIN"/>
    <property type="match status" value="1"/>
</dbReference>
<keyword evidence="2" id="KW-1015">Disulfide bond</keyword>
<dbReference type="PROSITE" id="PS50927">
    <property type="entry name" value="BULB_LECTIN"/>
    <property type="match status" value="1"/>
</dbReference>
<feature type="signal peptide" evidence="4">
    <location>
        <begin position="1"/>
        <end position="22"/>
    </location>
</feature>
<evidence type="ECO:0000256" key="2">
    <source>
        <dbReference type="ARBA" id="ARBA00023157"/>
    </source>
</evidence>
<dbReference type="Gene3D" id="2.90.10.10">
    <property type="entry name" value="Bulb-type lectin domain"/>
    <property type="match status" value="1"/>
</dbReference>
<evidence type="ECO:0000256" key="1">
    <source>
        <dbReference type="ARBA" id="ARBA00022729"/>
    </source>
</evidence>
<dbReference type="Proteomes" id="UP001151532">
    <property type="component" value="Chromosome 11"/>
</dbReference>
<feature type="chain" id="PRO_5040394167" description="Bulb-type lectin domain-containing protein" evidence="4">
    <location>
        <begin position="23"/>
        <end position="152"/>
    </location>
</feature>
<reference evidence="6" key="2">
    <citation type="journal article" date="2023" name="Int. J. Mol. Sci.">
        <title>De Novo Assembly and Annotation of 11 Diverse Shrub Willow (Salix) Genomes Reveals Novel Gene Organization in Sex-Linked Regions.</title>
        <authorList>
            <person name="Hyden B."/>
            <person name="Feng K."/>
            <person name="Yates T.B."/>
            <person name="Jawdy S."/>
            <person name="Cereghino C."/>
            <person name="Smart L.B."/>
            <person name="Muchero W."/>
        </authorList>
    </citation>
    <scope>NUCLEOTIDE SEQUENCE</scope>
    <source>
        <tissue evidence="6">Shoot tip</tissue>
    </source>
</reference>
<dbReference type="CDD" id="cd00028">
    <property type="entry name" value="B_lectin"/>
    <property type="match status" value="1"/>
</dbReference>
<keyword evidence="7" id="KW-1185">Reference proteome</keyword>
<evidence type="ECO:0000256" key="4">
    <source>
        <dbReference type="SAM" id="SignalP"/>
    </source>
</evidence>
<dbReference type="SUPFAM" id="SSF51110">
    <property type="entry name" value="alpha-D-mannose-specific plant lectins"/>
    <property type="match status" value="1"/>
</dbReference>
<dbReference type="AlphaFoldDB" id="A0A9Q0WNX2"/>
<dbReference type="Pfam" id="PF01453">
    <property type="entry name" value="B_lectin"/>
    <property type="match status" value="1"/>
</dbReference>
<proteinExistence type="predicted"/>
<dbReference type="OrthoDB" id="851913at2759"/>
<evidence type="ECO:0000259" key="5">
    <source>
        <dbReference type="PROSITE" id="PS50927"/>
    </source>
</evidence>
<evidence type="ECO:0000256" key="3">
    <source>
        <dbReference type="ARBA" id="ARBA00023180"/>
    </source>
</evidence>
<keyword evidence="1 4" id="KW-0732">Signal</keyword>
<feature type="domain" description="Bulb-type lectin" evidence="5">
    <location>
        <begin position="23"/>
        <end position="144"/>
    </location>
</feature>
<evidence type="ECO:0000313" key="6">
    <source>
        <dbReference type="EMBL" id="KAJ6770512.1"/>
    </source>
</evidence>
<comment type="caution">
    <text evidence="6">The sequence shown here is derived from an EMBL/GenBank/DDBJ whole genome shotgun (WGS) entry which is preliminary data.</text>
</comment>
<gene>
    <name evidence="6" type="ORF">OIU79_021209</name>
</gene>
<evidence type="ECO:0000313" key="7">
    <source>
        <dbReference type="Proteomes" id="UP001151532"/>
    </source>
</evidence>
<dbReference type="FunFam" id="2.90.10.10:FF:000004">
    <property type="entry name" value="G-type lectin S-receptor-like serine/threonine-protein kinase"/>
    <property type="match status" value="1"/>
</dbReference>
<organism evidence="6 7">
    <name type="scientific">Salix purpurea</name>
    <name type="common">Purple osier willow</name>
    <dbReference type="NCBI Taxonomy" id="77065"/>
    <lineage>
        <taxon>Eukaryota</taxon>
        <taxon>Viridiplantae</taxon>
        <taxon>Streptophyta</taxon>
        <taxon>Embryophyta</taxon>
        <taxon>Tracheophyta</taxon>
        <taxon>Spermatophyta</taxon>
        <taxon>Magnoliopsida</taxon>
        <taxon>eudicotyledons</taxon>
        <taxon>Gunneridae</taxon>
        <taxon>Pentapetalae</taxon>
        <taxon>rosids</taxon>
        <taxon>fabids</taxon>
        <taxon>Malpighiales</taxon>
        <taxon>Salicaceae</taxon>
        <taxon>Saliceae</taxon>
        <taxon>Salix</taxon>
    </lineage>
</organism>
<keyword evidence="3" id="KW-0325">Glycoprotein</keyword>